<dbReference type="Proteomes" id="UP000292884">
    <property type="component" value="Unassembled WGS sequence"/>
</dbReference>
<name>A0A4R0MXL0_9SPHI</name>
<accession>A0A4R0MXL0</accession>
<dbReference type="OrthoDB" id="1048413at2"/>
<protein>
    <recommendedName>
        <fullName evidence="3">Lipoprotein</fullName>
    </recommendedName>
</protein>
<evidence type="ECO:0000313" key="2">
    <source>
        <dbReference type="Proteomes" id="UP000292884"/>
    </source>
</evidence>
<evidence type="ECO:0008006" key="3">
    <source>
        <dbReference type="Google" id="ProtNLM"/>
    </source>
</evidence>
<keyword evidence="2" id="KW-1185">Reference proteome</keyword>
<dbReference type="PROSITE" id="PS51257">
    <property type="entry name" value="PROKAR_LIPOPROTEIN"/>
    <property type="match status" value="1"/>
</dbReference>
<gene>
    <name evidence="1" type="ORF">EZ428_09795</name>
</gene>
<evidence type="ECO:0000313" key="1">
    <source>
        <dbReference type="EMBL" id="TCC92018.1"/>
    </source>
</evidence>
<proteinExistence type="predicted"/>
<reference evidence="1 2" key="1">
    <citation type="submission" date="2019-02" db="EMBL/GenBank/DDBJ databases">
        <title>Pedobacter sp. RP-1-13 sp. nov., isolated from Arctic soil.</title>
        <authorList>
            <person name="Dahal R.H."/>
        </authorList>
    </citation>
    <scope>NUCLEOTIDE SEQUENCE [LARGE SCALE GENOMIC DNA]</scope>
    <source>
        <strain evidence="1 2">RP-1-13</strain>
    </source>
</reference>
<sequence length="231" mass="26435">MGRKLTTLIISSIFLLISCKNAKKDVAFEKDILMEIIPSIVDSICQDPRAFLSPPPMLGKFKETADGHTIIDTSLATVEQKIRYKLWLKKQDSLKTDTSKIVLAINSKIYYSEDSLEIEFKKYFKGKKLNRAKDTDSSYIIDINAIKLNKNFSFKNKGEFPSTLDVWNKKYDFIFSGFFNVSRILFDESKNYGILSASYTCGGLCGEGHIIYIKKFNNKWVIDKIEGTWIA</sequence>
<dbReference type="EMBL" id="SJSK01000002">
    <property type="protein sequence ID" value="TCC92018.1"/>
    <property type="molecule type" value="Genomic_DNA"/>
</dbReference>
<comment type="caution">
    <text evidence="1">The sequence shown here is derived from an EMBL/GenBank/DDBJ whole genome shotgun (WGS) entry which is preliminary data.</text>
</comment>
<dbReference type="AlphaFoldDB" id="A0A4R0MXL0"/>
<organism evidence="1 2">
    <name type="scientific">Pedobacter frigiditerrae</name>
    <dbReference type="NCBI Taxonomy" id="2530452"/>
    <lineage>
        <taxon>Bacteria</taxon>
        <taxon>Pseudomonadati</taxon>
        <taxon>Bacteroidota</taxon>
        <taxon>Sphingobacteriia</taxon>
        <taxon>Sphingobacteriales</taxon>
        <taxon>Sphingobacteriaceae</taxon>
        <taxon>Pedobacter</taxon>
    </lineage>
</organism>
<dbReference type="RefSeq" id="WP_131552959.1">
    <property type="nucleotide sequence ID" value="NZ_SJSK01000002.1"/>
</dbReference>